<reference evidence="1 2" key="1">
    <citation type="submission" date="2024-05" db="EMBL/GenBank/DDBJ databases">
        <authorList>
            <person name="Wallberg A."/>
        </authorList>
    </citation>
    <scope>NUCLEOTIDE SEQUENCE [LARGE SCALE GENOMIC DNA]</scope>
</reference>
<dbReference type="EMBL" id="CAXKWB010000010">
    <property type="protein sequence ID" value="CAL4058614.1"/>
    <property type="molecule type" value="Genomic_DNA"/>
</dbReference>
<dbReference type="AlphaFoldDB" id="A0AAV2PJF0"/>
<feature type="non-terminal residue" evidence="1">
    <location>
        <position position="128"/>
    </location>
</feature>
<evidence type="ECO:0000313" key="2">
    <source>
        <dbReference type="Proteomes" id="UP001497623"/>
    </source>
</evidence>
<sequence length="128" mass="14369">MAALTAVSTSPGLDFHVPRPNIGILRPEFRRTDEADGAIVTNYQISYFVKKKVQAFTVHTLTATATVIGRPVRRLSAIMSYSHEVKPFKMAQDIKPKIKKDREIAKAYKLSHQILSLTGINFTRQTVI</sequence>
<gene>
    <name evidence="1" type="ORF">MNOR_LOCUS58</name>
</gene>
<proteinExistence type="predicted"/>
<accession>A0AAV2PJF0</accession>
<comment type="caution">
    <text evidence="1">The sequence shown here is derived from an EMBL/GenBank/DDBJ whole genome shotgun (WGS) entry which is preliminary data.</text>
</comment>
<evidence type="ECO:0000313" key="1">
    <source>
        <dbReference type="EMBL" id="CAL4058614.1"/>
    </source>
</evidence>
<name>A0AAV2PJF0_MEGNR</name>
<protein>
    <submittedName>
        <fullName evidence="1">Uncharacterized protein</fullName>
    </submittedName>
</protein>
<keyword evidence="2" id="KW-1185">Reference proteome</keyword>
<dbReference type="Proteomes" id="UP001497623">
    <property type="component" value="Unassembled WGS sequence"/>
</dbReference>
<organism evidence="1 2">
    <name type="scientific">Meganyctiphanes norvegica</name>
    <name type="common">Northern krill</name>
    <name type="synonym">Thysanopoda norvegica</name>
    <dbReference type="NCBI Taxonomy" id="48144"/>
    <lineage>
        <taxon>Eukaryota</taxon>
        <taxon>Metazoa</taxon>
        <taxon>Ecdysozoa</taxon>
        <taxon>Arthropoda</taxon>
        <taxon>Crustacea</taxon>
        <taxon>Multicrustacea</taxon>
        <taxon>Malacostraca</taxon>
        <taxon>Eumalacostraca</taxon>
        <taxon>Eucarida</taxon>
        <taxon>Euphausiacea</taxon>
        <taxon>Euphausiidae</taxon>
        <taxon>Meganyctiphanes</taxon>
    </lineage>
</organism>